<name>A0ABW2WQK4_9ACTN</name>
<dbReference type="InterPro" id="IPR027417">
    <property type="entry name" value="P-loop_NTPase"/>
</dbReference>
<dbReference type="PANTHER" id="PTHR47691">
    <property type="entry name" value="REGULATOR-RELATED"/>
    <property type="match status" value="1"/>
</dbReference>
<organism evidence="1 2">
    <name type="scientific">Streptomyces sanglieri</name>
    <dbReference type="NCBI Taxonomy" id="193460"/>
    <lineage>
        <taxon>Bacteria</taxon>
        <taxon>Bacillati</taxon>
        <taxon>Actinomycetota</taxon>
        <taxon>Actinomycetes</taxon>
        <taxon>Kitasatosporales</taxon>
        <taxon>Streptomycetaceae</taxon>
        <taxon>Streptomyces</taxon>
    </lineage>
</organism>
<reference evidence="2" key="1">
    <citation type="journal article" date="2019" name="Int. J. Syst. Evol. Microbiol.">
        <title>The Global Catalogue of Microorganisms (GCM) 10K type strain sequencing project: providing services to taxonomists for standard genome sequencing and annotation.</title>
        <authorList>
            <consortium name="The Broad Institute Genomics Platform"/>
            <consortium name="The Broad Institute Genome Sequencing Center for Infectious Disease"/>
            <person name="Wu L."/>
            <person name="Ma J."/>
        </authorList>
    </citation>
    <scope>NUCLEOTIDE SEQUENCE [LARGE SCALE GENOMIC DNA]</scope>
    <source>
        <strain evidence="2">JCM 12607</strain>
    </source>
</reference>
<dbReference type="Proteomes" id="UP001596915">
    <property type="component" value="Unassembled WGS sequence"/>
</dbReference>
<keyword evidence="2" id="KW-1185">Reference proteome</keyword>
<dbReference type="SUPFAM" id="SSF52540">
    <property type="entry name" value="P-loop containing nucleoside triphosphate hydrolases"/>
    <property type="match status" value="1"/>
</dbReference>
<dbReference type="Gene3D" id="3.40.50.300">
    <property type="entry name" value="P-loop containing nucleotide triphosphate hydrolases"/>
    <property type="match status" value="1"/>
</dbReference>
<gene>
    <name evidence="1" type="ORF">ACFQ2K_12535</name>
</gene>
<sequence>MEQLTKSFADGPDGTVAITVICGPGGVGKSWLAAQWANRSTQRFPDGQLYANLYGFDPSTPPLPSHVALRGFLEALGVARDRVPTDLGAQSALYRSLLADRRMLILLDDARDAEQVRPLLPGSPSCTVLITSRNRLSALMAAHGARLLPLDILSSAKAHALLVGSLGAERTSTEPEAVATLVEHCAGLPLALGIVAARAAMHPDFQLAVLAEELVQAADRLTALDPGDLTVNVRAVFAASHRALTPSAGRLFSFLGLAQGPDLGLGAAAGLAGLPRPRLECCWPSWKARTSCGSTVRGGTGCTISSVCTPSSSPTAFPP</sequence>
<evidence type="ECO:0000313" key="1">
    <source>
        <dbReference type="EMBL" id="MFD0623493.1"/>
    </source>
</evidence>
<dbReference type="EMBL" id="JBHTGL010000008">
    <property type="protein sequence ID" value="MFD0623493.1"/>
    <property type="molecule type" value="Genomic_DNA"/>
</dbReference>
<evidence type="ECO:0000313" key="2">
    <source>
        <dbReference type="Proteomes" id="UP001596915"/>
    </source>
</evidence>
<dbReference type="PRINTS" id="PR00364">
    <property type="entry name" value="DISEASERSIST"/>
</dbReference>
<comment type="caution">
    <text evidence="1">The sequence shown here is derived from an EMBL/GenBank/DDBJ whole genome shotgun (WGS) entry which is preliminary data.</text>
</comment>
<accession>A0ABW2WQK4</accession>
<protein>
    <submittedName>
        <fullName evidence="1">NB-ARC domain-containing protein</fullName>
    </submittedName>
</protein>
<dbReference type="PANTHER" id="PTHR47691:SF3">
    <property type="entry name" value="HTH-TYPE TRANSCRIPTIONAL REGULATOR RV0890C-RELATED"/>
    <property type="match status" value="1"/>
</dbReference>
<proteinExistence type="predicted"/>